<dbReference type="eggNOG" id="arCOG01991">
    <property type="taxonomic scope" value="Archaea"/>
</dbReference>
<name>J3EUP2_9EURY</name>
<dbReference type="Gene3D" id="3.40.50.1240">
    <property type="entry name" value="Phosphoglycerate mutase-like"/>
    <property type="match status" value="1"/>
</dbReference>
<sequence length="192" mass="21498">MTTVYFVRHAHSPWVPNREAERPLSEEGREAADRIADLLADEAVDAVVSSPFARARETVAPLAEHHGLDVAIDEGFRERQLTDGPVESIGETFESAVAAVWEDWSYAWPDGESSLDAQRRGLAALDRVLSRYENGAVVVGTHGQLLTSLLNYYDDRFDADFWRDKLTTPDVYQAEFVDGEIVAIERRYSPDA</sequence>
<gene>
    <name evidence="1" type="ORF">HSB1_35590</name>
</gene>
<dbReference type="Pfam" id="PF00300">
    <property type="entry name" value="His_Phos_1"/>
    <property type="match status" value="1"/>
</dbReference>
<proteinExistence type="predicted"/>
<dbReference type="GO" id="GO:0005737">
    <property type="term" value="C:cytoplasm"/>
    <property type="evidence" value="ECO:0007669"/>
    <property type="project" value="TreeGrafter"/>
</dbReference>
<dbReference type="PANTHER" id="PTHR48100:SF59">
    <property type="entry name" value="ADENOSYLCOBALAMIN_ALPHA-RIBAZOLE PHOSPHATASE"/>
    <property type="match status" value="1"/>
</dbReference>
<dbReference type="SUPFAM" id="SSF53254">
    <property type="entry name" value="Phosphoglycerate mutase-like"/>
    <property type="match status" value="1"/>
</dbReference>
<dbReference type="InterPro" id="IPR013078">
    <property type="entry name" value="His_Pase_superF_clade-1"/>
</dbReference>
<dbReference type="InterPro" id="IPR050275">
    <property type="entry name" value="PGM_Phosphatase"/>
</dbReference>
<accession>J3EUP2</accession>
<evidence type="ECO:0000313" key="2">
    <source>
        <dbReference type="Proteomes" id="UP000007813"/>
    </source>
</evidence>
<dbReference type="Proteomes" id="UP000007813">
    <property type="component" value="Unassembled WGS sequence"/>
</dbReference>
<dbReference type="RefSeq" id="WP_009732948.1">
    <property type="nucleotide sequence ID" value="NZ_ALJD01000009.1"/>
</dbReference>
<dbReference type="SMART" id="SM00855">
    <property type="entry name" value="PGAM"/>
    <property type="match status" value="1"/>
</dbReference>
<comment type="caution">
    <text evidence="1">The sequence shown here is derived from an EMBL/GenBank/DDBJ whole genome shotgun (WGS) entry which is preliminary data.</text>
</comment>
<dbReference type="InterPro" id="IPR029033">
    <property type="entry name" value="His_PPase_superfam"/>
</dbReference>
<dbReference type="EMBL" id="ALJD01000009">
    <property type="protein sequence ID" value="EJN58142.1"/>
    <property type="molecule type" value="Genomic_DNA"/>
</dbReference>
<dbReference type="OrthoDB" id="304253at2157"/>
<reference evidence="1 2" key="1">
    <citation type="journal article" date="2012" name="J. Bacteriol.">
        <title>Draft Genome Sequence of the Extremely Halophilic Archaeon Halogranum salarium B-1T.</title>
        <authorList>
            <person name="Kim K.K."/>
            <person name="Lee K.C."/>
            <person name="Lee J.S."/>
        </authorList>
    </citation>
    <scope>NUCLEOTIDE SEQUENCE [LARGE SCALE GENOMIC DNA]</scope>
    <source>
        <strain evidence="1 2">B-1</strain>
    </source>
</reference>
<dbReference type="CDD" id="cd07067">
    <property type="entry name" value="HP_PGM_like"/>
    <property type="match status" value="1"/>
</dbReference>
<protein>
    <recommendedName>
        <fullName evidence="3">Phosphoglycerate mutase</fullName>
    </recommendedName>
</protein>
<dbReference type="AlphaFoldDB" id="J3EUP2"/>
<dbReference type="GO" id="GO:0016791">
    <property type="term" value="F:phosphatase activity"/>
    <property type="evidence" value="ECO:0007669"/>
    <property type="project" value="TreeGrafter"/>
</dbReference>
<dbReference type="PANTHER" id="PTHR48100">
    <property type="entry name" value="BROAD-SPECIFICITY PHOSPHATASE YOR283W-RELATED"/>
    <property type="match status" value="1"/>
</dbReference>
<evidence type="ECO:0008006" key="3">
    <source>
        <dbReference type="Google" id="ProtNLM"/>
    </source>
</evidence>
<evidence type="ECO:0000313" key="1">
    <source>
        <dbReference type="EMBL" id="EJN58142.1"/>
    </source>
</evidence>
<organism evidence="1 2">
    <name type="scientific">Halogranum salarium B-1</name>
    <dbReference type="NCBI Taxonomy" id="1210908"/>
    <lineage>
        <taxon>Archaea</taxon>
        <taxon>Methanobacteriati</taxon>
        <taxon>Methanobacteriota</taxon>
        <taxon>Stenosarchaea group</taxon>
        <taxon>Halobacteria</taxon>
        <taxon>Halobacteriales</taxon>
        <taxon>Haloferacaceae</taxon>
    </lineage>
</organism>